<dbReference type="Proteomes" id="UP000664545">
    <property type="component" value="Unassembled WGS sequence"/>
</dbReference>
<gene>
    <name evidence="3" type="ORF">JYB65_11745</name>
</gene>
<keyword evidence="1" id="KW-0732">Signal</keyword>
<dbReference type="AlphaFoldDB" id="A0A939DAH8"/>
<name>A0A939DAH8_CLOAM</name>
<dbReference type="EMBL" id="JAFJZZ010000006">
    <property type="protein sequence ID" value="MBN7774037.1"/>
    <property type="molecule type" value="Genomic_DNA"/>
</dbReference>
<feature type="chain" id="PRO_5037198150" description="Copper amine oxidase-like N-terminal domain-containing protein" evidence="1">
    <location>
        <begin position="27"/>
        <end position="352"/>
    </location>
</feature>
<organism evidence="3 4">
    <name type="scientific">Clostridium aminobutyricum</name>
    <dbReference type="NCBI Taxonomy" id="33953"/>
    <lineage>
        <taxon>Bacteria</taxon>
        <taxon>Bacillati</taxon>
        <taxon>Bacillota</taxon>
        <taxon>Clostridia</taxon>
        <taxon>Eubacteriales</taxon>
        <taxon>Clostridiaceae</taxon>
        <taxon>Clostridium</taxon>
    </lineage>
</organism>
<dbReference type="Gene3D" id="3.30.457.10">
    <property type="entry name" value="Copper amine oxidase-like, N-terminal domain"/>
    <property type="match status" value="1"/>
</dbReference>
<comment type="caution">
    <text evidence="3">The sequence shown here is derived from an EMBL/GenBank/DDBJ whole genome shotgun (WGS) entry which is preliminary data.</text>
</comment>
<reference evidence="3" key="1">
    <citation type="submission" date="2021-02" db="EMBL/GenBank/DDBJ databases">
        <title>Abyssanaerobacter marinus gen.nov., sp., nov, anaerobic bacterium isolated from the Onnuri vent field of Indian Ocean and suggestion of Mogibacteriaceae fam. nov., and proposal of reclassification of ambiguous this family's genus member.</title>
        <authorList>
            <person name="Kim Y.J."/>
            <person name="Yang J.-A."/>
        </authorList>
    </citation>
    <scope>NUCLEOTIDE SEQUENCE</scope>
    <source>
        <strain evidence="3">DSM 2634</strain>
    </source>
</reference>
<proteinExistence type="predicted"/>
<feature type="domain" description="Copper amine oxidase-like N-terminal" evidence="2">
    <location>
        <begin position="166"/>
        <end position="212"/>
    </location>
</feature>
<accession>A0A939DAH8</accession>
<evidence type="ECO:0000313" key="3">
    <source>
        <dbReference type="EMBL" id="MBN7774037.1"/>
    </source>
</evidence>
<sequence length="352" mass="39173">MKRTKRIIGIVLSLSLILGTSTAAFAASSVSNAAKPASTKVLAYIKPDLKVRFNDETLTFKDSNNQIIYPLVYRGSAYLPIRAISALIGEDIEWDNYSQTVFIGKTLSNPSKSKIKMGNQNAFQIISASAISSIALPFLETVYVKPDINIMYDFELKSFTDSNNQTVYPIIYNGSTYLPIRCLSSLMNKPITWDNVSKTIIIGNITSGTSTISKKSQAILNLEAKYESAIELYDQATDKIKYIHQSTDSEKLNLIAAAVTEDVALAQKQTIDIKNMNTADFTEDELKAKDVLYAFVESSEYYILVLENISYLAASYSDYSMLAETFMDLALQSRDKMDDARTAIEKLQKNAQ</sequence>
<feature type="signal peptide" evidence="1">
    <location>
        <begin position="1"/>
        <end position="26"/>
    </location>
</feature>
<dbReference type="Pfam" id="PF07833">
    <property type="entry name" value="Cu_amine_oxidN1"/>
    <property type="match status" value="1"/>
</dbReference>
<evidence type="ECO:0000256" key="1">
    <source>
        <dbReference type="SAM" id="SignalP"/>
    </source>
</evidence>
<protein>
    <recommendedName>
        <fullName evidence="2">Copper amine oxidase-like N-terminal domain-containing protein</fullName>
    </recommendedName>
</protein>
<evidence type="ECO:0000259" key="2">
    <source>
        <dbReference type="Pfam" id="PF07833"/>
    </source>
</evidence>
<dbReference type="InterPro" id="IPR012854">
    <property type="entry name" value="Cu_amine_oxidase-like_N"/>
</dbReference>
<keyword evidence="4" id="KW-1185">Reference proteome</keyword>
<evidence type="ECO:0000313" key="4">
    <source>
        <dbReference type="Proteomes" id="UP000664545"/>
    </source>
</evidence>
<dbReference type="InterPro" id="IPR036582">
    <property type="entry name" value="Mao_N_sf"/>
</dbReference>
<dbReference type="RefSeq" id="WP_206582881.1">
    <property type="nucleotide sequence ID" value="NZ_JAFJZZ010000006.1"/>
</dbReference>